<proteinExistence type="inferred from homology"/>
<feature type="non-terminal residue" evidence="3">
    <location>
        <position position="1"/>
    </location>
</feature>
<sequence>TEYEAVLEMTGPKGELIDTMEGRTLTPGHAIEVAWFILHEAKIRGNDPELRKTGLTILDWMWKRGWDKEHGGILYYTDVKGLSCSEYWHDMKFWWPHNETIIASLLAHFLTGEDKYVEMHRQVHDWTYAHFPDPQYGEWFGYLHRDGSVSSHLKGNQWKGPFHIPRMQLYCWKLLEEVKRGG</sequence>
<dbReference type="AlphaFoldDB" id="X1L6G2"/>
<dbReference type="GO" id="GO:0005975">
    <property type="term" value="P:carbohydrate metabolic process"/>
    <property type="evidence" value="ECO:0007669"/>
    <property type="project" value="InterPro"/>
</dbReference>
<evidence type="ECO:0000313" key="3">
    <source>
        <dbReference type="EMBL" id="GAI01456.1"/>
    </source>
</evidence>
<dbReference type="InterPro" id="IPR008928">
    <property type="entry name" value="6-hairpin_glycosidase_sf"/>
</dbReference>
<gene>
    <name evidence="3" type="ORF">S06H3_02409</name>
</gene>
<dbReference type="Pfam" id="PF07221">
    <property type="entry name" value="GlcNAc_2-epim"/>
    <property type="match status" value="1"/>
</dbReference>
<dbReference type="InterPro" id="IPR012341">
    <property type="entry name" value="6hp_glycosidase-like_sf"/>
</dbReference>
<organism evidence="3">
    <name type="scientific">marine sediment metagenome</name>
    <dbReference type="NCBI Taxonomy" id="412755"/>
    <lineage>
        <taxon>unclassified sequences</taxon>
        <taxon>metagenomes</taxon>
        <taxon>ecological metagenomes</taxon>
    </lineage>
</organism>
<protein>
    <recommendedName>
        <fullName evidence="4">N-acylglucosamine 2-epimerase</fullName>
    </recommendedName>
</protein>
<dbReference type="InterPro" id="IPR010819">
    <property type="entry name" value="AGE/CE"/>
</dbReference>
<dbReference type="GO" id="GO:0016853">
    <property type="term" value="F:isomerase activity"/>
    <property type="evidence" value="ECO:0007669"/>
    <property type="project" value="UniProtKB-KW"/>
</dbReference>
<comment type="similarity">
    <text evidence="1">Belongs to the N-acylglucosamine 2-epimerase family.</text>
</comment>
<comment type="caution">
    <text evidence="3">The sequence shown here is derived from an EMBL/GenBank/DDBJ whole genome shotgun (WGS) entry which is preliminary data.</text>
</comment>
<dbReference type="EMBL" id="BARV01000702">
    <property type="protein sequence ID" value="GAI01456.1"/>
    <property type="molecule type" value="Genomic_DNA"/>
</dbReference>
<dbReference type="SUPFAM" id="SSF48208">
    <property type="entry name" value="Six-hairpin glycosidases"/>
    <property type="match status" value="1"/>
</dbReference>
<name>X1L6G2_9ZZZZ</name>
<evidence type="ECO:0000256" key="1">
    <source>
        <dbReference type="ARBA" id="ARBA00008558"/>
    </source>
</evidence>
<reference evidence="3" key="1">
    <citation type="journal article" date="2014" name="Front. Microbiol.">
        <title>High frequency of phylogenetically diverse reductive dehalogenase-homologous genes in deep subseafloor sedimentary metagenomes.</title>
        <authorList>
            <person name="Kawai M."/>
            <person name="Futagami T."/>
            <person name="Toyoda A."/>
            <person name="Takaki Y."/>
            <person name="Nishi S."/>
            <person name="Hori S."/>
            <person name="Arai W."/>
            <person name="Tsubouchi T."/>
            <person name="Morono Y."/>
            <person name="Uchiyama I."/>
            <person name="Ito T."/>
            <person name="Fujiyama A."/>
            <person name="Inagaki F."/>
            <person name="Takami H."/>
        </authorList>
    </citation>
    <scope>NUCLEOTIDE SEQUENCE</scope>
    <source>
        <strain evidence="3">Expedition CK06-06</strain>
    </source>
</reference>
<accession>X1L6G2</accession>
<keyword evidence="2" id="KW-0413">Isomerase</keyword>
<evidence type="ECO:0008006" key="4">
    <source>
        <dbReference type="Google" id="ProtNLM"/>
    </source>
</evidence>
<dbReference type="Gene3D" id="1.50.10.10">
    <property type="match status" value="1"/>
</dbReference>
<evidence type="ECO:0000256" key="2">
    <source>
        <dbReference type="ARBA" id="ARBA00023235"/>
    </source>
</evidence>
<dbReference type="PANTHER" id="PTHR15108">
    <property type="entry name" value="N-ACYLGLUCOSAMINE-2-EPIMERASE"/>
    <property type="match status" value="1"/>
</dbReference>